<sequence length="113" mass="13448">MRWRTLIIFAISSFLLVGCDGVDRFGANADQISEQSGQNMDEQARAFEDVEEQYREYLEMVDEVEFLRERNEELEEELFNLTENRDWGAESYEYFCDYGYDEISEATYNELCN</sequence>
<dbReference type="AlphaFoldDB" id="U1N248"/>
<accession>U1N248</accession>
<dbReference type="Proteomes" id="UP000016464">
    <property type="component" value="Unassembled WGS sequence"/>
</dbReference>
<evidence type="ECO:0000313" key="3">
    <source>
        <dbReference type="Proteomes" id="UP000016464"/>
    </source>
</evidence>
<protein>
    <submittedName>
        <fullName evidence="2">Uncharacterized protein</fullName>
    </submittedName>
</protein>
<evidence type="ECO:0000256" key="1">
    <source>
        <dbReference type="SAM" id="Coils"/>
    </source>
</evidence>
<gene>
    <name evidence="2" type="ORF">M467_12215</name>
</gene>
<name>U1N248_9BACL</name>
<feature type="coiled-coil region" evidence="1">
    <location>
        <begin position="40"/>
        <end position="84"/>
    </location>
</feature>
<reference evidence="2 3" key="1">
    <citation type="journal article" date="2013" name="Genome Announc.">
        <title>Draft Genome Sequence of Exiguobacterium pavilionensis Strain RW-2, with Wide Thermal, Salinity, and pH Tolerance, Isolated from Modern Freshwater Microbialites.</title>
        <authorList>
            <person name="White R.A.III."/>
            <person name="Grassa C.J."/>
            <person name="Suttle C.A."/>
        </authorList>
    </citation>
    <scope>NUCLEOTIDE SEQUENCE [LARGE SCALE GENOMIC DNA]</scope>
    <source>
        <strain evidence="2 3">RW-2</strain>
    </source>
</reference>
<dbReference type="PATRIC" id="fig|1345023.5.peg.644"/>
<evidence type="ECO:0000313" key="2">
    <source>
        <dbReference type="EMBL" id="ERG68046.1"/>
    </source>
</evidence>
<proteinExistence type="predicted"/>
<dbReference type="EMBL" id="ATCL01000012">
    <property type="protein sequence ID" value="ERG68046.1"/>
    <property type="molecule type" value="Genomic_DNA"/>
</dbReference>
<keyword evidence="3" id="KW-1185">Reference proteome</keyword>
<dbReference type="RefSeq" id="WP_021065806.1">
    <property type="nucleotide sequence ID" value="NZ_ATCL01000012.1"/>
</dbReference>
<dbReference type="PROSITE" id="PS51257">
    <property type="entry name" value="PROKAR_LIPOPROTEIN"/>
    <property type="match status" value="1"/>
</dbReference>
<organism evidence="2 3">
    <name type="scientific">Exiguobacterium chiriqhucha RW-2</name>
    <dbReference type="NCBI Taxonomy" id="1345023"/>
    <lineage>
        <taxon>Bacteria</taxon>
        <taxon>Bacillati</taxon>
        <taxon>Bacillota</taxon>
        <taxon>Bacilli</taxon>
        <taxon>Bacillales</taxon>
        <taxon>Bacillales Family XII. Incertae Sedis</taxon>
        <taxon>Exiguobacterium</taxon>
    </lineage>
</organism>
<comment type="caution">
    <text evidence="2">The sequence shown here is derived from an EMBL/GenBank/DDBJ whole genome shotgun (WGS) entry which is preliminary data.</text>
</comment>
<keyword evidence="1" id="KW-0175">Coiled coil</keyword>